<sequence length="103" mass="11476">MYSGGTTGKPKGIELSNFNLIANGTQISAWANLNQEDKILAILPIFHGFGQYDIARIIQKKGIPTLFIEADMTDERKFAQAQVENRIDSFMEVLSQNKGLKCL</sequence>
<dbReference type="SUPFAM" id="SSF56801">
    <property type="entry name" value="Acetyl-CoA synthetase-like"/>
    <property type="match status" value="1"/>
</dbReference>
<gene>
    <name evidence="2" type="ORF">SAMN05660835_00839</name>
</gene>
<evidence type="ECO:0000313" key="3">
    <source>
        <dbReference type="Proteomes" id="UP000199411"/>
    </source>
</evidence>
<dbReference type="AlphaFoldDB" id="A0A1G6LKM5"/>
<dbReference type="Pfam" id="PF00501">
    <property type="entry name" value="AMP-binding"/>
    <property type="match status" value="1"/>
</dbReference>
<reference evidence="3" key="1">
    <citation type="submission" date="2016-10" db="EMBL/GenBank/DDBJ databases">
        <authorList>
            <person name="Varghese N."/>
            <person name="Submissions S."/>
        </authorList>
    </citation>
    <scope>NUCLEOTIDE SEQUENCE [LARGE SCALE GENOMIC DNA]</scope>
    <source>
        <strain evidence="3">DSM 8415</strain>
    </source>
</reference>
<dbReference type="Gene3D" id="3.40.50.980">
    <property type="match status" value="2"/>
</dbReference>
<dbReference type="OrthoDB" id="9810278at2"/>
<proteinExistence type="predicted"/>
<dbReference type="EMBL" id="FMYU01000005">
    <property type="protein sequence ID" value="SDC43773.1"/>
    <property type="molecule type" value="Genomic_DNA"/>
</dbReference>
<accession>A0A1G6LKM5</accession>
<dbReference type="Proteomes" id="UP000199411">
    <property type="component" value="Unassembled WGS sequence"/>
</dbReference>
<name>A0A1G6LKM5_9BACT</name>
<evidence type="ECO:0000313" key="2">
    <source>
        <dbReference type="EMBL" id="SDC43773.1"/>
    </source>
</evidence>
<organism evidence="2 3">
    <name type="scientific">Desulfurella multipotens</name>
    <dbReference type="NCBI Taxonomy" id="79269"/>
    <lineage>
        <taxon>Bacteria</taxon>
        <taxon>Pseudomonadati</taxon>
        <taxon>Campylobacterota</taxon>
        <taxon>Desulfurellia</taxon>
        <taxon>Desulfurellales</taxon>
        <taxon>Desulfurellaceae</taxon>
        <taxon>Desulfurella</taxon>
    </lineage>
</organism>
<keyword evidence="3" id="KW-1185">Reference proteome</keyword>
<protein>
    <submittedName>
        <fullName evidence="2">2-hydroxyglutaryl-CoA dehydratase, D-component</fullName>
    </submittedName>
</protein>
<feature type="domain" description="AMP-dependent synthetase/ligase" evidence="1">
    <location>
        <begin position="1"/>
        <end position="82"/>
    </location>
</feature>
<dbReference type="InterPro" id="IPR000873">
    <property type="entry name" value="AMP-dep_synth/lig_dom"/>
</dbReference>
<evidence type="ECO:0000259" key="1">
    <source>
        <dbReference type="Pfam" id="PF00501"/>
    </source>
</evidence>